<dbReference type="InterPro" id="IPR006644">
    <property type="entry name" value="Cadg"/>
</dbReference>
<dbReference type="GO" id="GO:0005509">
    <property type="term" value="F:calcium ion binding"/>
    <property type="evidence" value="ECO:0007669"/>
    <property type="project" value="InterPro"/>
</dbReference>
<dbReference type="SUPFAM" id="SSF49313">
    <property type="entry name" value="Cadherin-like"/>
    <property type="match status" value="1"/>
</dbReference>
<feature type="chain" id="PRO_5015716604" evidence="8">
    <location>
        <begin position="26"/>
        <end position="2832"/>
    </location>
</feature>
<keyword evidence="11" id="KW-1185">Reference proteome</keyword>
<name>A0A2T0WC87_9BACT</name>
<dbReference type="InterPro" id="IPR013783">
    <property type="entry name" value="Ig-like_fold"/>
</dbReference>
<dbReference type="GO" id="GO:0009279">
    <property type="term" value="C:cell outer membrane"/>
    <property type="evidence" value="ECO:0007669"/>
    <property type="project" value="UniProtKB-SubCell"/>
</dbReference>
<evidence type="ECO:0000313" key="10">
    <source>
        <dbReference type="EMBL" id="PRY84331.1"/>
    </source>
</evidence>
<comment type="subcellular location">
    <subcellularLocation>
        <location evidence="1">Cell envelope</location>
    </subcellularLocation>
    <subcellularLocation>
        <location evidence="2">Cell outer membrane</location>
    </subcellularLocation>
    <subcellularLocation>
        <location evidence="3">Secreted</location>
    </subcellularLocation>
</comment>
<evidence type="ECO:0000313" key="11">
    <source>
        <dbReference type="Proteomes" id="UP000238157"/>
    </source>
</evidence>
<dbReference type="InterPro" id="IPR003368">
    <property type="entry name" value="POMP_repeat"/>
</dbReference>
<keyword evidence="6" id="KW-0472">Membrane</keyword>
<dbReference type="RefSeq" id="WP_211300241.1">
    <property type="nucleotide sequence ID" value="NZ_PVTR01000022.1"/>
</dbReference>
<dbReference type="Gene3D" id="2.160.20.10">
    <property type="entry name" value="Single-stranded right-handed beta-helix, Pectin lyase-like"/>
    <property type="match status" value="3"/>
</dbReference>
<dbReference type="Gene3D" id="2.60.40.10">
    <property type="entry name" value="Immunoglobulins"/>
    <property type="match status" value="1"/>
</dbReference>
<dbReference type="InterPro" id="IPR012334">
    <property type="entry name" value="Pectin_lyas_fold"/>
</dbReference>
<evidence type="ECO:0000256" key="5">
    <source>
        <dbReference type="ARBA" id="ARBA00022729"/>
    </source>
</evidence>
<evidence type="ECO:0000256" key="8">
    <source>
        <dbReference type="SAM" id="SignalP"/>
    </source>
</evidence>
<feature type="signal peptide" evidence="8">
    <location>
        <begin position="1"/>
        <end position="25"/>
    </location>
</feature>
<reference evidence="10 11" key="1">
    <citation type="submission" date="2018-03" db="EMBL/GenBank/DDBJ databases">
        <title>Genomic Encyclopedia of Archaeal and Bacterial Type Strains, Phase II (KMG-II): from individual species to whole genera.</title>
        <authorList>
            <person name="Goeker M."/>
        </authorList>
    </citation>
    <scope>NUCLEOTIDE SEQUENCE [LARGE SCALE GENOMIC DNA]</scope>
    <source>
        <strain evidence="10 11">DSM 27929</strain>
    </source>
</reference>
<keyword evidence="4" id="KW-0964">Secreted</keyword>
<dbReference type="Proteomes" id="UP000238157">
    <property type="component" value="Unassembled WGS sequence"/>
</dbReference>
<accession>A0A2T0WC87</accession>
<sequence length="2832" mass="299471">MKRTLLIFLFFTSFFASLLPQKASAQINTITFDELANNLALGKSYTNTGFTFSVNLPSGSSAQIISIQNSGFEGSMALTDNNFAFGGITRWTIRRADSEAFQFRSIFLQDGGFGSSTSGTIQGFKNGSSTGPAKAIQFNSATAGLKDYAGDPDFFDVDEVRIQAADINFNLDHFTFGPPFSPVDTDPAEVTSISLTGAPASNATSVVFSVNFNKTALNVSPDDFQLTTSGTVVGTVSSVSGSGSTYSVTVNDISGDGSLRLDLRSGTNISNANGNTGTPAFTSGQFHFVSPCFIETFEDETIGSKIFTGNGLSFSLLGNWEVSQETPFAGIGGSQKHLTNTGAGPYIITSDELITMKQLALYLSSNPSGTNPTNDGTVTVKGFNDGVERFSLTKSTGFPTDLSNNGGYFFIDFATEQGQDNTIQRIDRLEISLGGSFVYLNLDNFEWCEVGPNNPPTVANPIPNQNAVQDADFSFQFAINTFLDIDAGDVLTYSAQLVGGDPLPTWLNFDPITRTFSGTPGNADVGQIDIEVTADDGNGGSVSDTFTLIVEAVISINPSDNNILYVDKNGSGTGEGNSWANAIPELAEALRWAKENENNDLWSASAPLQIWVAGGTYKPMFSPQDGFLSTDGGRDNAFLMVKDVQVFGGFAGTESSLQEREYTLSENTSILSGDLLENDGPNFTNNDENTYHVVILPDNVGVASLDGFTITGGNANGIGDIFINGRNIPRPVGGGIFNINSPMEIRNVSVVGNFAIANGGGIYEIFSETSYTNVLISKNKSQNRAGGIFSGFCISEYTNVTVADNEAGQLGGGIYNEGSALNIQNMVLLGNTAGTSGDGLLNDNLETPESTVISFSLIQGLNSESNGNISAVGLSTDDVFEDFENGNYRLKAGSPAINTGNPDTDISLFPVGPDGPIDLGGNPRVSGRRIDMGVFEFITQISPDENNILYVQKGGRGTAEGSSWDNAIPELADALNWARENRENDLWSSVEPLQIWVAGGTYKPLFNAADGLFDSEGDRNNSFVMVRDVQLFGGFAGTEDTLEDRDLGLKENTSTLSGDLLGNDGTGFENYEDNSYHVLISAGDIGVGSLDGFTVTGGNSNGENNKLVNGRNIVRTRGAGMIMVFSSPEVRNVVFTKNTASADGGGIYGISSSANFSNVLVADNRASNGAGIYNNMGTGVFTNVTIAKNIANQKGGGIYNNSDSNTTLRNVALFGNEANDSPGIFIETGSTLTFSHSLIQEAAIETDGNISSIGLTTDDLFQDFENADFTLKIGSPLIDAGDPGTDLTLFPVGSDGAVDLDGNSRVLNGVIDIGAYEYLFPINPDENNILYVKKDGSGTGEGNSWANAIPELAEALRWAKENENNDLWSADEPLQIWVAGGTYKPMFSPQDGFLSTDGGRDNAFLMVKDVQVFGGFAGTESSLQEREYTLSENTSILSGDLLENDGPNFANNDENTYHVVILPDNVGVASLDGFTITGGNANGIGDIFINGRNIPRPVGGGIFNINSPMEIRNVSVVENFAIANGGGIYEIFSETSYTNVLISKNKSQNRAGGIFSGFCISEYTNVTVADNEAGQLGGGIYNEGSALKIQNMVLLGNTAGTSGDGLLNDNLETPESTVISFSLIQGLNNESNGNISAVGLNTDDVFEDFENGNYRLKAGSPAINTGNPDTDISLFPVGPDGPIDLGGNSRIINERIDMGAFERQQLPQTITFNSPPILTYGDMNAEFDISTTSGLPVTYTLNDNDFVSVTSNGSGLNALQATEGLIEITVSVAGNETYEATNVTVSIPVGRLQLEIAAPIISPKEFDGTTDVILELGQILNLVEGDVLQLDFTAFFDNPNAGSGKTITVQYIISGTDAANYLAPNTFISNEGVITPATITGISFENVSTVFDGTEKTLEITGTLPDGASVSYQNNTRTNAGSQDATATISGSNFNTLELSAVLEITPATIIGISFENRSFIFDGTEKTLEITGTLPDGASVSYQNNTRTNAGSQDATATISGSNFNTLELSAVLEITPATIIGISFENRSFEFDGTEKTLEITGTLPDGATVDYENNGRIVVGNQQVTARITGSNFNDLVLTAELTITPATITGITFEDDSFVFDGTEKTLEIAGTLPDGATVDYENNGRTNVGNQQVTARITGSNFNDLVLTADLTITPATITGITFEDDSFVFDGTEKTLEIAGTLPDGASVDYENNGRTNVGNQQVTARITGSNFNDLVLTAELTITPATITGITFEDDSFVFDGTEKTLAIAGTLPDGATVDYENNGRTDVGNQQVTARITSSNFNDLVLTAELIITPAAITEITFEDDSFVFDGTEKILEIAGTLPDGASVDYENNGRTNVGNQQVTARITGSNFNDLVLTAELTITPATITGITFEDDSFVFDGTEKTLEITGTLPDGVSVDYENNGRTDVGNQQVTARITGSNFNDLVLTAELEITPATITGITFEDASFVFDGTEKTLEIAGTLPDGATVDYENNGRTNVGNQQVTARITGSNFNDLVLTAELTITPTTITGITFEDDSFVFDGSEKTLEIAGTLPDGATVDYENNGRTNVGNQQVTARITGSNFNDLVLTAELTITPATITGITFEDGSFVFDETEKTIEITGTLPDGTSVAYEDNTRTNVGSQQATATISGANYNTLVLTADLTITPATITGITFEDGSFVFDESEITIEISGTLPNGTSVTYADNTRTNVGSQQATATITGANYNTLVLTAELTVTPATITGITFEDGSFVFDESEKTIEISGTLPVGTSVTYADNTRTNVGSQQATATITGANYNTLVLTAELTISPATITGITFQDGSFVFDNTQKSLAISGNLPDGTS</sequence>
<feature type="domain" description="Dystroglycan-type cadherin-like" evidence="9">
    <location>
        <begin position="457"/>
        <end position="557"/>
    </location>
</feature>
<gene>
    <name evidence="10" type="ORF">CLW00_12220</name>
</gene>
<organism evidence="10 11">
    <name type="scientific">Mongoliibacter ruber</name>
    <dbReference type="NCBI Taxonomy" id="1750599"/>
    <lineage>
        <taxon>Bacteria</taxon>
        <taxon>Pseudomonadati</taxon>
        <taxon>Bacteroidota</taxon>
        <taxon>Cytophagia</taxon>
        <taxon>Cytophagales</taxon>
        <taxon>Cyclobacteriaceae</taxon>
        <taxon>Mongoliibacter</taxon>
    </lineage>
</organism>
<feature type="non-terminal residue" evidence="10">
    <location>
        <position position="2832"/>
    </location>
</feature>
<evidence type="ECO:0000256" key="6">
    <source>
        <dbReference type="ARBA" id="ARBA00023136"/>
    </source>
</evidence>
<keyword evidence="7" id="KW-0998">Cell outer membrane</keyword>
<dbReference type="EMBL" id="PVTR01000022">
    <property type="protein sequence ID" value="PRY84331.1"/>
    <property type="molecule type" value="Genomic_DNA"/>
</dbReference>
<protein>
    <submittedName>
        <fullName evidence="10">Putative Ig domain-containing protein</fullName>
    </submittedName>
</protein>
<dbReference type="InterPro" id="IPR015919">
    <property type="entry name" value="Cadherin-like_sf"/>
</dbReference>
<dbReference type="NCBIfam" id="NF041518">
    <property type="entry name" value="choice_anch_Q"/>
    <property type="match status" value="3"/>
</dbReference>
<evidence type="ECO:0000256" key="7">
    <source>
        <dbReference type="ARBA" id="ARBA00023237"/>
    </source>
</evidence>
<dbReference type="Pfam" id="PF02415">
    <property type="entry name" value="Chlam_PMP"/>
    <property type="match status" value="1"/>
</dbReference>
<evidence type="ECO:0000256" key="1">
    <source>
        <dbReference type="ARBA" id="ARBA00004196"/>
    </source>
</evidence>
<evidence type="ECO:0000256" key="3">
    <source>
        <dbReference type="ARBA" id="ARBA00004613"/>
    </source>
</evidence>
<dbReference type="SMART" id="SM00736">
    <property type="entry name" value="CADG"/>
    <property type="match status" value="1"/>
</dbReference>
<dbReference type="InterPro" id="IPR059226">
    <property type="entry name" value="Choice_anch_Q_dom"/>
</dbReference>
<comment type="caution">
    <text evidence="10">The sequence shown here is derived from an EMBL/GenBank/DDBJ whole genome shotgun (WGS) entry which is preliminary data.</text>
</comment>
<dbReference type="GO" id="GO:0005576">
    <property type="term" value="C:extracellular region"/>
    <property type="evidence" value="ECO:0007669"/>
    <property type="project" value="UniProtKB-SubCell"/>
</dbReference>
<dbReference type="InterPro" id="IPR011050">
    <property type="entry name" value="Pectin_lyase_fold/virulence"/>
</dbReference>
<keyword evidence="5 8" id="KW-0732">Signal</keyword>
<evidence type="ECO:0000259" key="9">
    <source>
        <dbReference type="SMART" id="SM00736"/>
    </source>
</evidence>
<evidence type="ECO:0000256" key="4">
    <source>
        <dbReference type="ARBA" id="ARBA00022525"/>
    </source>
</evidence>
<dbReference type="Pfam" id="PF05345">
    <property type="entry name" value="He_PIG"/>
    <property type="match status" value="1"/>
</dbReference>
<dbReference type="SUPFAM" id="SSF51126">
    <property type="entry name" value="Pectin lyase-like"/>
    <property type="match status" value="3"/>
</dbReference>
<proteinExistence type="predicted"/>
<evidence type="ECO:0000256" key="2">
    <source>
        <dbReference type="ARBA" id="ARBA00004442"/>
    </source>
</evidence>